<dbReference type="RefSeq" id="WP_133873528.1">
    <property type="nucleotide sequence ID" value="NZ_BOMD01000069.1"/>
</dbReference>
<feature type="compositionally biased region" description="Basic and acidic residues" evidence="1">
    <location>
        <begin position="161"/>
        <end position="175"/>
    </location>
</feature>
<feature type="region of interest" description="Disordered" evidence="1">
    <location>
        <begin position="56"/>
        <end position="175"/>
    </location>
</feature>
<accession>A0A4R6JTP6</accession>
<feature type="compositionally biased region" description="Gly residues" evidence="1">
    <location>
        <begin position="139"/>
        <end position="152"/>
    </location>
</feature>
<evidence type="ECO:0000256" key="2">
    <source>
        <dbReference type="SAM" id="Phobius"/>
    </source>
</evidence>
<organism evidence="4 5">
    <name type="scientific">Paractinoplanes brasiliensis</name>
    <dbReference type="NCBI Taxonomy" id="52695"/>
    <lineage>
        <taxon>Bacteria</taxon>
        <taxon>Bacillati</taxon>
        <taxon>Actinomycetota</taxon>
        <taxon>Actinomycetes</taxon>
        <taxon>Micromonosporales</taxon>
        <taxon>Micromonosporaceae</taxon>
        <taxon>Paractinoplanes</taxon>
    </lineage>
</organism>
<evidence type="ECO:0000256" key="1">
    <source>
        <dbReference type="SAM" id="MobiDB-lite"/>
    </source>
</evidence>
<gene>
    <name evidence="4" type="ORF">C8E87_2837</name>
</gene>
<keyword evidence="3" id="KW-0732">Signal</keyword>
<dbReference type="OrthoDB" id="3296696at2"/>
<keyword evidence="5" id="KW-1185">Reference proteome</keyword>
<dbReference type="AlphaFoldDB" id="A0A4R6JTP6"/>
<evidence type="ECO:0008006" key="6">
    <source>
        <dbReference type="Google" id="ProtNLM"/>
    </source>
</evidence>
<feature type="chain" id="PRO_5020236778" description="Gram-positive cocci surface proteins LPxTG domain-containing protein" evidence="3">
    <location>
        <begin position="29"/>
        <end position="549"/>
    </location>
</feature>
<keyword evidence="2" id="KW-0812">Transmembrane</keyword>
<proteinExistence type="predicted"/>
<reference evidence="4 5" key="1">
    <citation type="submission" date="2019-03" db="EMBL/GenBank/DDBJ databases">
        <title>Sequencing the genomes of 1000 actinobacteria strains.</title>
        <authorList>
            <person name="Klenk H.-P."/>
        </authorList>
    </citation>
    <scope>NUCLEOTIDE SEQUENCE [LARGE SCALE GENOMIC DNA]</scope>
    <source>
        <strain evidence="4 5">DSM 43805</strain>
    </source>
</reference>
<evidence type="ECO:0000313" key="5">
    <source>
        <dbReference type="Proteomes" id="UP000294901"/>
    </source>
</evidence>
<dbReference type="EMBL" id="SNWR01000001">
    <property type="protein sequence ID" value="TDO39162.1"/>
    <property type="molecule type" value="Genomic_DNA"/>
</dbReference>
<evidence type="ECO:0000256" key="3">
    <source>
        <dbReference type="SAM" id="SignalP"/>
    </source>
</evidence>
<name>A0A4R6JTP6_9ACTN</name>
<keyword evidence="2" id="KW-0472">Membrane</keyword>
<sequence>MTPARSLAASVVALGFAGAITAPQPALAAPTPCERAENFAAQSGAEILRIKKLEVNAPAPRGQEKAEDPGQVLSGGAESVIPNPEDSDTPSEAIGMTGMGVLGYLGVAPKPKNKTGGVDDELPPPKGGPVRDLADQGGQMAGGLTGGAGGGEPAEEGQGADDARDDGGRVTDKRARSAALSEIGVGEARTAMIAPARVASAAYARLLDGRSGNPALAKPLVQQAPPTSKTGAKRSTPASKAGPLRFGDGRLTTHAQWDEGMACGRVAGETGRAGAALTSLSLLGSGRGALVRVPGTVTSAGTTGVEHHNDQVRTVARSTITVGRIELAGGKVTVRVLRAPTLEAAMSATAGGKVNYRPAIVEVSGDGLPTKRLQAAGEHVDFALTPNQRAMEAAPLTELGGLGQAGALPVPRIPGLPPIAGAEPESATLPAKGMRVRVSLGDVRHAVKGQAIAARADSIKVALSQVSGSKRRGHDGYGKAGVSLSMSLGVLEAAAISPGAAEVPSGGAGGGGLPVTGPRLDRVAMTGGGLLLAGVAVVLLSLRRRRSHS</sequence>
<comment type="caution">
    <text evidence="4">The sequence shown here is derived from an EMBL/GenBank/DDBJ whole genome shotgun (WGS) entry which is preliminary data.</text>
</comment>
<feature type="region of interest" description="Disordered" evidence="1">
    <location>
        <begin position="214"/>
        <end position="248"/>
    </location>
</feature>
<evidence type="ECO:0000313" key="4">
    <source>
        <dbReference type="EMBL" id="TDO39162.1"/>
    </source>
</evidence>
<feature type="transmembrane region" description="Helical" evidence="2">
    <location>
        <begin position="523"/>
        <end position="542"/>
    </location>
</feature>
<protein>
    <recommendedName>
        <fullName evidence="6">Gram-positive cocci surface proteins LPxTG domain-containing protein</fullName>
    </recommendedName>
</protein>
<feature type="signal peptide" evidence="3">
    <location>
        <begin position="1"/>
        <end position="28"/>
    </location>
</feature>
<keyword evidence="2" id="KW-1133">Transmembrane helix</keyword>
<dbReference type="Proteomes" id="UP000294901">
    <property type="component" value="Unassembled WGS sequence"/>
</dbReference>